<dbReference type="AlphaFoldDB" id="A0A4U0RQW1"/>
<dbReference type="Proteomes" id="UP000305778">
    <property type="component" value="Unassembled WGS sequence"/>
</dbReference>
<evidence type="ECO:0000313" key="3">
    <source>
        <dbReference type="Proteomes" id="UP000305778"/>
    </source>
</evidence>
<feature type="transmembrane region" description="Helical" evidence="1">
    <location>
        <begin position="79"/>
        <end position="102"/>
    </location>
</feature>
<accession>A0A4U0RQW1</accession>
<dbReference type="OrthoDB" id="3872471at2"/>
<gene>
    <name evidence="2" type="ORF">FCI23_48295</name>
</gene>
<comment type="caution">
    <text evidence="2">The sequence shown here is derived from an EMBL/GenBank/DDBJ whole genome shotgun (WGS) entry which is preliminary data.</text>
</comment>
<sequence length="167" mass="17065">MKVLRIRTLIGLFVVAGVISWAGAKLWDSVGHLPGVPVAASVVLALIAAALAATAIALRSRLRAQRERRPDAKGVDPLVAARAVVFGQASALVASLAAGMYGGAGVFLVMYQLDFPFRRQQAIYAGAAVVAGIAVVAAALFLERVCKLPEDGDDNGAGTGNGATGRA</sequence>
<protein>
    <submittedName>
        <fullName evidence="2">DUF3180 domain-containing protein</fullName>
    </submittedName>
</protein>
<feature type="transmembrane region" description="Helical" evidence="1">
    <location>
        <begin position="38"/>
        <end position="58"/>
    </location>
</feature>
<keyword evidence="1" id="KW-1133">Transmembrane helix</keyword>
<evidence type="ECO:0000313" key="2">
    <source>
        <dbReference type="EMBL" id="TJZ98375.1"/>
    </source>
</evidence>
<dbReference type="Pfam" id="PF11377">
    <property type="entry name" value="DUF3180"/>
    <property type="match status" value="1"/>
</dbReference>
<evidence type="ECO:0000256" key="1">
    <source>
        <dbReference type="SAM" id="Phobius"/>
    </source>
</evidence>
<feature type="transmembrane region" description="Helical" evidence="1">
    <location>
        <begin position="122"/>
        <end position="142"/>
    </location>
</feature>
<name>A0A4U0RQW1_9ACTN</name>
<keyword evidence="1" id="KW-0472">Membrane</keyword>
<dbReference type="RefSeq" id="WP_136730365.1">
    <property type="nucleotide sequence ID" value="NZ_JAOPYF010000326.1"/>
</dbReference>
<keyword evidence="1" id="KW-0812">Transmembrane</keyword>
<dbReference type="EMBL" id="SUMC01000129">
    <property type="protein sequence ID" value="TJZ98375.1"/>
    <property type="molecule type" value="Genomic_DNA"/>
</dbReference>
<keyword evidence="3" id="KW-1185">Reference proteome</keyword>
<organism evidence="2 3">
    <name type="scientific">Actinacidiphila oryziradicis</name>
    <dbReference type="NCBI Taxonomy" id="2571141"/>
    <lineage>
        <taxon>Bacteria</taxon>
        <taxon>Bacillati</taxon>
        <taxon>Actinomycetota</taxon>
        <taxon>Actinomycetes</taxon>
        <taxon>Kitasatosporales</taxon>
        <taxon>Streptomycetaceae</taxon>
        <taxon>Actinacidiphila</taxon>
    </lineage>
</organism>
<dbReference type="InterPro" id="IPR021517">
    <property type="entry name" value="DUF3180"/>
</dbReference>
<reference evidence="2 3" key="1">
    <citation type="submission" date="2019-04" db="EMBL/GenBank/DDBJ databases">
        <title>Streptomyces oryziradicis sp. nov., a novel actinomycete isolated from rhizosphere soil of rice (Oryza sativa L.).</title>
        <authorList>
            <person name="Li C."/>
        </authorList>
    </citation>
    <scope>NUCLEOTIDE SEQUENCE [LARGE SCALE GENOMIC DNA]</scope>
    <source>
        <strain evidence="2 3">NEAU-C40</strain>
    </source>
</reference>
<proteinExistence type="predicted"/>